<dbReference type="NCBIfam" id="TIGR03302">
    <property type="entry name" value="OM_YfiO"/>
    <property type="match status" value="1"/>
</dbReference>
<evidence type="ECO:0000259" key="7">
    <source>
        <dbReference type="Pfam" id="PF13525"/>
    </source>
</evidence>
<dbReference type="AlphaFoldDB" id="A0LIZ5"/>
<dbReference type="EMBL" id="CP000478">
    <property type="protein sequence ID" value="ABK17397.1"/>
    <property type="molecule type" value="Genomic_DNA"/>
</dbReference>
<proteinExistence type="inferred from homology"/>
<feature type="domain" description="Outer membrane lipoprotein BamD-like" evidence="7">
    <location>
        <begin position="53"/>
        <end position="229"/>
    </location>
</feature>
<keyword evidence="9" id="KW-1185">Reference proteome</keyword>
<dbReference type="InterPro" id="IPR011990">
    <property type="entry name" value="TPR-like_helical_dom_sf"/>
</dbReference>
<accession>A0LIZ5</accession>
<evidence type="ECO:0000313" key="8">
    <source>
        <dbReference type="EMBL" id="ABK17397.1"/>
    </source>
</evidence>
<dbReference type="GO" id="GO:0051205">
    <property type="term" value="P:protein insertion into membrane"/>
    <property type="evidence" value="ECO:0007669"/>
    <property type="project" value="TreeGrafter"/>
</dbReference>
<gene>
    <name evidence="8" type="ordered locus">Sfum_1710</name>
</gene>
<dbReference type="Proteomes" id="UP000001784">
    <property type="component" value="Chromosome"/>
</dbReference>
<dbReference type="KEGG" id="sfu:Sfum_1710"/>
<dbReference type="Pfam" id="PF13525">
    <property type="entry name" value="YfiO"/>
    <property type="match status" value="1"/>
</dbReference>
<dbReference type="Gene3D" id="1.25.40.10">
    <property type="entry name" value="Tetratricopeptide repeat domain"/>
    <property type="match status" value="1"/>
</dbReference>
<dbReference type="PANTHER" id="PTHR37423">
    <property type="entry name" value="SOLUBLE LYTIC MUREIN TRANSGLYCOSYLASE-RELATED"/>
    <property type="match status" value="1"/>
</dbReference>
<dbReference type="PROSITE" id="PS51257">
    <property type="entry name" value="PROKAR_LIPOPROTEIN"/>
    <property type="match status" value="1"/>
</dbReference>
<sequence length="258" mass="29660">MRIGLEKIRKVYRFAAFVPLLSLVLVTGGCGTFLGEFYFGDLLGGKKSSSTVDKTAEQLAVEGMQKMQKKDYDDALKAFRKLKEHYPYSKYAILAELKIGDALFHDKKYSEAAIAYEEFARLHPRNEVVPYVLYQIGMSHFLTFTTTDRDPEETQAAIEAFQRVVQMFPQSDYARRAQKQLFECQKRAAAHEFNVASLYYRMGEYFATRARLRTINEKYSTAAKELGLQKDIDKMLAKSERECAKGEKKPSVWTRLGF</sequence>
<dbReference type="FunCoup" id="A0LIZ5">
    <property type="interactions" value="76"/>
</dbReference>
<dbReference type="eggNOG" id="COG4105">
    <property type="taxonomic scope" value="Bacteria"/>
</dbReference>
<dbReference type="OrthoDB" id="9781894at2"/>
<name>A0LIZ5_SYNFM</name>
<reference evidence="8 9" key="1">
    <citation type="submission" date="2006-10" db="EMBL/GenBank/DDBJ databases">
        <title>Complete sequence of Syntrophobacter fumaroxidans MPOB.</title>
        <authorList>
            <consortium name="US DOE Joint Genome Institute"/>
            <person name="Copeland A."/>
            <person name="Lucas S."/>
            <person name="Lapidus A."/>
            <person name="Barry K."/>
            <person name="Detter J.C."/>
            <person name="Glavina del Rio T."/>
            <person name="Hammon N."/>
            <person name="Israni S."/>
            <person name="Pitluck S."/>
            <person name="Goltsman E.G."/>
            <person name="Martinez M."/>
            <person name="Schmutz J."/>
            <person name="Larimer F."/>
            <person name="Land M."/>
            <person name="Hauser L."/>
            <person name="Kyrpides N."/>
            <person name="Kim E."/>
            <person name="Boone D.R."/>
            <person name="Brockman F."/>
            <person name="Culley D."/>
            <person name="Ferry J."/>
            <person name="Gunsalus R."/>
            <person name="McInerney M.J."/>
            <person name="Morrison M."/>
            <person name="Plugge C."/>
            <person name="Rohlin L."/>
            <person name="Scholten J."/>
            <person name="Sieber J."/>
            <person name="Stams A.J.M."/>
            <person name="Worm P."/>
            <person name="Henstra A.M."/>
            <person name="Richardson P."/>
        </authorList>
    </citation>
    <scope>NUCLEOTIDE SEQUENCE [LARGE SCALE GENOMIC DNA]</scope>
    <source>
        <strain evidence="9">DSM 10017 / MPOB</strain>
    </source>
</reference>
<dbReference type="GO" id="GO:1990063">
    <property type="term" value="C:Bam protein complex"/>
    <property type="evidence" value="ECO:0007669"/>
    <property type="project" value="TreeGrafter"/>
</dbReference>
<evidence type="ECO:0000256" key="1">
    <source>
        <dbReference type="ARBA" id="ARBA00022729"/>
    </source>
</evidence>
<dbReference type="HAMAP" id="MF_00922">
    <property type="entry name" value="OM_assembly_BamD"/>
    <property type="match status" value="1"/>
</dbReference>
<keyword evidence="5 8" id="KW-0449">Lipoprotein</keyword>
<dbReference type="SUPFAM" id="SSF48452">
    <property type="entry name" value="TPR-like"/>
    <property type="match status" value="1"/>
</dbReference>
<protein>
    <submittedName>
        <fullName evidence="8">Lipoprotein, ComL family</fullName>
    </submittedName>
</protein>
<evidence type="ECO:0000256" key="2">
    <source>
        <dbReference type="ARBA" id="ARBA00023136"/>
    </source>
</evidence>
<keyword evidence="2 6" id="KW-0472">Membrane</keyword>
<keyword evidence="3" id="KW-0564">Palmitate</keyword>
<evidence type="ECO:0000256" key="5">
    <source>
        <dbReference type="ARBA" id="ARBA00023288"/>
    </source>
</evidence>
<dbReference type="InterPro" id="IPR039565">
    <property type="entry name" value="BamD-like"/>
</dbReference>
<dbReference type="InterPro" id="IPR017689">
    <property type="entry name" value="BamD"/>
</dbReference>
<keyword evidence="1" id="KW-0732">Signal</keyword>
<evidence type="ECO:0000256" key="4">
    <source>
        <dbReference type="ARBA" id="ARBA00023237"/>
    </source>
</evidence>
<evidence type="ECO:0000313" key="9">
    <source>
        <dbReference type="Proteomes" id="UP000001784"/>
    </source>
</evidence>
<keyword evidence="4" id="KW-0998">Cell outer membrane</keyword>
<dbReference type="InParanoid" id="A0LIZ5"/>
<dbReference type="PANTHER" id="PTHR37423:SF1">
    <property type="entry name" value="OUTER MEMBRANE PROTEIN ASSEMBLY FACTOR BAMD"/>
    <property type="match status" value="1"/>
</dbReference>
<feature type="transmembrane region" description="Helical" evidence="6">
    <location>
        <begin position="12"/>
        <end position="39"/>
    </location>
</feature>
<dbReference type="HOGENOM" id="CLU_065982_2_0_7"/>
<dbReference type="RefSeq" id="WP_011698567.1">
    <property type="nucleotide sequence ID" value="NC_008554.1"/>
</dbReference>
<evidence type="ECO:0000256" key="3">
    <source>
        <dbReference type="ARBA" id="ARBA00023139"/>
    </source>
</evidence>
<dbReference type="STRING" id="335543.Sfum_1710"/>
<dbReference type="InterPro" id="IPR019734">
    <property type="entry name" value="TPR_rpt"/>
</dbReference>
<dbReference type="SMART" id="SM00028">
    <property type="entry name" value="TPR"/>
    <property type="match status" value="3"/>
</dbReference>
<keyword evidence="6" id="KW-1133">Transmembrane helix</keyword>
<keyword evidence="6" id="KW-0812">Transmembrane</keyword>
<organism evidence="8 9">
    <name type="scientific">Syntrophobacter fumaroxidans (strain DSM 10017 / MPOB)</name>
    <dbReference type="NCBI Taxonomy" id="335543"/>
    <lineage>
        <taxon>Bacteria</taxon>
        <taxon>Pseudomonadati</taxon>
        <taxon>Thermodesulfobacteriota</taxon>
        <taxon>Syntrophobacteria</taxon>
        <taxon>Syntrophobacterales</taxon>
        <taxon>Syntrophobacteraceae</taxon>
        <taxon>Syntrophobacter</taxon>
    </lineage>
</organism>
<evidence type="ECO:0000256" key="6">
    <source>
        <dbReference type="SAM" id="Phobius"/>
    </source>
</evidence>